<dbReference type="RefSeq" id="WP_167967721.1">
    <property type="nucleotide sequence ID" value="NZ_JAAVJD010000006.1"/>
</dbReference>
<accession>A0A7X6CXJ6</accession>
<evidence type="ECO:0000313" key="3">
    <source>
        <dbReference type="Proteomes" id="UP000578686"/>
    </source>
</evidence>
<protein>
    <submittedName>
        <fullName evidence="2">Uncharacterized protein</fullName>
    </submittedName>
</protein>
<dbReference type="EMBL" id="JAAVJD010000006">
    <property type="protein sequence ID" value="NJQ04427.1"/>
    <property type="molecule type" value="Genomic_DNA"/>
</dbReference>
<evidence type="ECO:0000313" key="2">
    <source>
        <dbReference type="EMBL" id="NJQ04427.1"/>
    </source>
</evidence>
<organism evidence="2 3">
    <name type="scientific">Streptomyces lonarensis</name>
    <dbReference type="NCBI Taxonomy" id="700599"/>
    <lineage>
        <taxon>Bacteria</taxon>
        <taxon>Bacillati</taxon>
        <taxon>Actinomycetota</taxon>
        <taxon>Actinomycetes</taxon>
        <taxon>Kitasatosporales</taxon>
        <taxon>Streptomycetaceae</taxon>
        <taxon>Streptomyces</taxon>
    </lineage>
</organism>
<comment type="caution">
    <text evidence="2">The sequence shown here is derived from an EMBL/GenBank/DDBJ whole genome shotgun (WGS) entry which is preliminary data.</text>
</comment>
<dbReference type="Proteomes" id="UP000578686">
    <property type="component" value="Unassembled WGS sequence"/>
</dbReference>
<reference evidence="2 3" key="1">
    <citation type="submission" date="2020-03" db="EMBL/GenBank/DDBJ databases">
        <title>Draft genome of Streptomyces sp. ventii, isolated from the Axial Seamount in the Pacific Ocean, and resequencing of the two type strains Streptomyces lonarensis strain NCL 716 and Streptomyces bohaiensis strain 11A07.</title>
        <authorList>
            <person name="Loughran R.M."/>
            <person name="Pfannmuller K.M."/>
            <person name="Wasson B.J."/>
            <person name="Deadmond M.C."/>
            <person name="Paddock B.E."/>
            <person name="Koyack M.J."/>
            <person name="Gallegos D.A."/>
            <person name="Mitchell E.A."/>
            <person name="Ushijima B."/>
            <person name="Saw J.H."/>
            <person name="Mcphail K.L."/>
            <person name="Videau P."/>
        </authorList>
    </citation>
    <scope>NUCLEOTIDE SEQUENCE [LARGE SCALE GENOMIC DNA]</scope>
    <source>
        <strain evidence="2 3">NCL716</strain>
    </source>
</reference>
<evidence type="ECO:0000256" key="1">
    <source>
        <dbReference type="SAM" id="MobiDB-lite"/>
    </source>
</evidence>
<proteinExistence type="predicted"/>
<sequence length="705" mass="77067">MSGSLIGVGDIPSYSGDLAELERLIGTLSRSAAAVEADSADTHHTFQAFGGSYATDHTEELLATTRSVRRGGEDLGEDGRGLVRLLTRYVQEMQAIDQRMRGLRDDVAALWQQVGIYEPEPEHLAASEEYAAQLRRLLEHAERTEGEVAVAVNALLPEPGGTPPPVGNRGAAALARQVADAAGPLLRGNPVQQAWVADMLDQHGDNQAFADTLADALGVEGLMQLGSSISPALLPLVSKVERGIGTVLATTTRVPAKLKDAHPDDPEFQEWLRTAEGRRWQDILDQTTAYGHRELARTPDPAGDPRETYYGYERIINHLEATNQPASAQYLYLLTDDMITAEATDPQKWRHAAYGEPGEIRSVDLLDRQLGMIAHNNPHAATLVMTDHFDYLMLQGEDEDGARPGPEYPLTPSNPERHGLTDALVAATTGRTPDADHEEARGVPTEVQRDIAVKVFDYYETRSHLLDPKGPHSYRTTQLGIISAEHIELVFDSYVLMESDQLDGREIRDDLPSTRRLIEQLAKDPEAAAAIDGASTGETARRIDAALSRPMEPEMNRENAVGRAVAPGARVAATMTASQADVAYDKTLDEENRKTRQKWAERTLNMLSDGATNSLPMGGTAAAKILDELNAGFFDPKNKENEVDANNERVEIIHNGRKRAEGSAIAAMEIALEEHGLDREGGAAMAFRDEIRETVEQNWDGETNK</sequence>
<dbReference type="AlphaFoldDB" id="A0A7X6CXJ6"/>
<feature type="region of interest" description="Disordered" evidence="1">
    <location>
        <begin position="397"/>
        <end position="417"/>
    </location>
</feature>
<gene>
    <name evidence="2" type="ORF">HCN56_02240</name>
</gene>
<name>A0A7X6CXJ6_9ACTN</name>
<keyword evidence="3" id="KW-1185">Reference proteome</keyword>